<proteinExistence type="inferred from homology"/>
<dbReference type="CDD" id="cd03221">
    <property type="entry name" value="ABCF_EF-3"/>
    <property type="match status" value="1"/>
</dbReference>
<keyword evidence="9" id="KW-0067">ATP-binding</keyword>
<comment type="subcellular location">
    <subcellularLocation>
        <location evidence="1">Cytoplasm</location>
    </subcellularLocation>
</comment>
<feature type="region of interest" description="Disordered" evidence="13">
    <location>
        <begin position="1787"/>
        <end position="1811"/>
    </location>
</feature>
<evidence type="ECO:0000256" key="10">
    <source>
        <dbReference type="ARBA" id="ARBA00022917"/>
    </source>
</evidence>
<evidence type="ECO:0000256" key="5">
    <source>
        <dbReference type="ARBA" id="ARBA00022737"/>
    </source>
</evidence>
<feature type="compositionally biased region" description="Polar residues" evidence="13">
    <location>
        <begin position="37"/>
        <end position="47"/>
    </location>
</feature>
<sequence length="1853" mass="201958">AFARRVWASSSSRAAREPQVEPESWYHHQEEREWSGYGSSASKPSRSYKQRGVPLDSLTLGEEVTGWVKSLTSYGAFLDTGAAKDGLLPWSKSTLSQDEVSVGDEIKHLRIESVDLARQRFSLRGPVQEMTWESWQPGKAEVPSEEDPASTDCGWWQHSSWHEGDRWAKEPDDDGWVDLATAEPDDDGYVDVATSALPPEATPSQAKPSREALRQAILRRLDKDEDGYLNCSDLHPFATLTGFVGDPSVWKEEYELLCQEYGCETQWGLDQRSFFSMVDTSSENGCYCSDEELAEILEKLKSSSELTARKHLKCDVFGRFDEDSDGYLNSQEAQAFAEETGFDGDVAIWSEEFRDLCQEARCLPDQGWSFPSFSWLVDQGERGVYCTDEELRLMLQGRKVSNPLPPAPADGFWGPAAAPPGPPGLEPPDRQQLKESVFCMFDSDRDRRLGCEELWAFAQLSPDFGCSEDEWDEAFAELCDDYGCIPTEGLSKEAFFALVDDESDRGCYCTENQLQAMLLHGASAPARQLAGRPRSKGESSKGKGASKGAKGKDPFDEAGDPWAAAAEMPRSKGKEKGKGKAAAEREQKGSKAKGKDKTAPASQRDDPGSKGKGKGKTAPAGQQDDAGFDPWATPEAQRAREKMQQKAKEEKEEVWGKWRDAGKPGVGLEPGTPAVDKKKLLEAVLARKKAVEAAKRVEEQRSQPPEPTQEERPPAPPVPPSVEEDDDEVFWSTEGTSLAPARSSGASASSSAPQLQARRAVTMSAALAGIGAAIAQLAMGDRNAVEELAAHISGAPCVPHAAAVASSALRSLFLGRTEEARTLLALDEVLHIPGEGDVTLLQALERAALAVGGVGAPMLLRTLVPVLAKLEDRHVDVRNAAAAASEALLKGSDPCAFEAILPALKAGLEPRRPPRQKLHALKLLKLCWRRGVDGAAAVAEKLPELLPLTADLLMDTSNEVRADASEATDVLMSLCGNADLEPHLEEIISCVKGKKDVSKCLRDLAEVVFVQRVTAPALAAVLPVLSKGLKSRNARAQRQACVIAENMGRLVSAVADVKPFAPQLLPLLQKVREEVSDPDVRAVAGRAYEALEEVATADRTGSIRKELRNLLDMAVVESEVAMAGALGGGRDIARTPCPQHVRDVVLDHAVLLCLGLGRMRREAPQWRQRLTPLLESVLPGGSMDGPKALLASLRSVAEQIAASPAEAAEDPASESEEEQFPLLCDCTFTLACGAATLLTEARLQLRRGHVYGVVGGNDSGKSTLLRAIHDRRVSGFPPASELRTALVEHGVGERAPDCDQTPVEFLMADPVIRMIQISEAEVVAQLSALGFAQGARLQQPIRMLSGGWRMKLGLARAMLQSAHVVLLDEPTGHLDTGHIDWLVDYIHTLQDDPDRSITVLVVSHDAPFLDRVCTHILHVEGSKLRNYRGNFSTFLERVPNAQLGSKIEETGPLPAFVLPEPGSLEGVRSKGKRFLNLEDVSYTYPESHVPAVKGATVECSLRSRVAIMGPNGAGKSTVAGLVVGELAPDRGTAYRHPNLRMAYVAQHAFHHLEEHLELTATEYILWRFQGNEDREALANRAEEEEDKRADAEIKGFRLVEGQLVPCASDHPQALEPEVIVDRRQRGRLGYEYEMRWRGRPTTSWMSRSQVASIGCLGMAKREDERQAAQRSLIARPLTTPAVQAHLAGFGLSKEEASFRRLGALSSGQRARAVLAASTWLAPHLLVLDEPTNYLDQPALAALAAGLKVFGGGVLIISHTASFVDEVCSERWVMHAGVLRREGAFAREEDEARPAPANAAAQNAAKELKEKRKQKRLKELRRKLGQEVSDDDEEWWEDLLKKANKMKPSPTGGS</sequence>
<evidence type="ECO:0000256" key="3">
    <source>
        <dbReference type="ARBA" id="ARBA00011054"/>
    </source>
</evidence>
<keyword evidence="5" id="KW-0677">Repeat</keyword>
<organism evidence="17 18">
    <name type="scientific">Symbiodinium natans</name>
    <dbReference type="NCBI Taxonomy" id="878477"/>
    <lineage>
        <taxon>Eukaryota</taxon>
        <taxon>Sar</taxon>
        <taxon>Alveolata</taxon>
        <taxon>Dinophyceae</taxon>
        <taxon>Suessiales</taxon>
        <taxon>Symbiodiniaceae</taxon>
        <taxon>Symbiodinium</taxon>
    </lineage>
</organism>
<dbReference type="GO" id="GO:0003746">
    <property type="term" value="F:translation elongation factor activity"/>
    <property type="evidence" value="ECO:0007669"/>
    <property type="project" value="UniProtKB-KW"/>
</dbReference>
<dbReference type="SMART" id="SM00382">
    <property type="entry name" value="AAA"/>
    <property type="match status" value="2"/>
</dbReference>
<dbReference type="SUPFAM" id="SSF50249">
    <property type="entry name" value="Nucleic acid-binding proteins"/>
    <property type="match status" value="1"/>
</dbReference>
<evidence type="ECO:0000259" key="16">
    <source>
        <dbReference type="PROSITE" id="PS50893"/>
    </source>
</evidence>
<dbReference type="PROSITE" id="PS00018">
    <property type="entry name" value="EF_HAND_1"/>
    <property type="match status" value="2"/>
</dbReference>
<name>A0A812KLW7_9DINO</name>
<dbReference type="InterPro" id="IPR003029">
    <property type="entry name" value="S1_domain"/>
</dbReference>
<dbReference type="Proteomes" id="UP000604046">
    <property type="component" value="Unassembled WGS sequence"/>
</dbReference>
<dbReference type="OrthoDB" id="474835at2759"/>
<keyword evidence="10" id="KW-0648">Protein biosynthesis</keyword>
<keyword evidence="4" id="KW-0963">Cytoplasm</keyword>
<dbReference type="InterPro" id="IPR050611">
    <property type="entry name" value="ABCF"/>
</dbReference>
<feature type="compositionally biased region" description="Low complexity" evidence="13">
    <location>
        <begin position="1793"/>
        <end position="1804"/>
    </location>
</feature>
<dbReference type="PROSITE" id="PS00211">
    <property type="entry name" value="ABC_TRANSPORTER_1"/>
    <property type="match status" value="2"/>
</dbReference>
<evidence type="ECO:0000256" key="2">
    <source>
        <dbReference type="ARBA" id="ARBA00004815"/>
    </source>
</evidence>
<dbReference type="InterPro" id="IPR012340">
    <property type="entry name" value="NA-bd_OB-fold"/>
</dbReference>
<evidence type="ECO:0000256" key="9">
    <source>
        <dbReference type="ARBA" id="ARBA00022840"/>
    </source>
</evidence>
<evidence type="ECO:0000259" key="14">
    <source>
        <dbReference type="PROSITE" id="PS50126"/>
    </source>
</evidence>
<dbReference type="PROSITE" id="PS50893">
    <property type="entry name" value="ABC_TRANSPORTER_2"/>
    <property type="match status" value="2"/>
</dbReference>
<dbReference type="EMBL" id="CAJNDS010000757">
    <property type="protein sequence ID" value="CAE7232073.1"/>
    <property type="molecule type" value="Genomic_DNA"/>
</dbReference>
<dbReference type="InterPro" id="IPR011992">
    <property type="entry name" value="EF-hand-dom_pair"/>
</dbReference>
<dbReference type="InterPro" id="IPR003439">
    <property type="entry name" value="ABC_transporter-like_ATP-bd"/>
</dbReference>
<protein>
    <submittedName>
        <fullName evidence="17">Tef3 protein</fullName>
    </submittedName>
</protein>
<dbReference type="InterPro" id="IPR021133">
    <property type="entry name" value="HEAT_type_2"/>
</dbReference>
<dbReference type="PANTHER" id="PTHR19211">
    <property type="entry name" value="ATP-BINDING TRANSPORT PROTEIN-RELATED"/>
    <property type="match status" value="1"/>
</dbReference>
<dbReference type="PANTHER" id="PTHR19211:SF5">
    <property type="entry name" value="ELONGATION FACTOR 3A-RELATED"/>
    <property type="match status" value="1"/>
</dbReference>
<evidence type="ECO:0000256" key="1">
    <source>
        <dbReference type="ARBA" id="ARBA00004496"/>
    </source>
</evidence>
<gene>
    <name evidence="17" type="primary">tef3</name>
    <name evidence="17" type="ORF">SNAT2548_LOCUS9561</name>
</gene>
<evidence type="ECO:0000313" key="17">
    <source>
        <dbReference type="EMBL" id="CAE7232073.1"/>
    </source>
</evidence>
<feature type="region of interest" description="Disordered" evidence="13">
    <location>
        <begin position="689"/>
        <end position="728"/>
    </location>
</feature>
<feature type="region of interest" description="Disordered" evidence="13">
    <location>
        <begin position="1"/>
        <end position="52"/>
    </location>
</feature>
<feature type="compositionally biased region" description="Basic and acidic residues" evidence="13">
    <location>
        <begin position="689"/>
        <end position="701"/>
    </location>
</feature>
<feature type="domain" description="ABC transporter" evidence="16">
    <location>
        <begin position="1475"/>
        <end position="1800"/>
    </location>
</feature>
<dbReference type="PROSITE" id="PS50222">
    <property type="entry name" value="EF_HAND_2"/>
    <property type="match status" value="1"/>
</dbReference>
<feature type="compositionally biased region" description="Basic and acidic residues" evidence="13">
    <location>
        <begin position="569"/>
        <end position="609"/>
    </location>
</feature>
<dbReference type="Gene3D" id="1.10.238.10">
    <property type="entry name" value="EF-hand"/>
    <property type="match status" value="1"/>
</dbReference>
<feature type="domain" description="S1 motif" evidence="14">
    <location>
        <begin position="61"/>
        <end position="107"/>
    </location>
</feature>
<dbReference type="PROSITE" id="PS50077">
    <property type="entry name" value="HEAT_REPEAT"/>
    <property type="match status" value="1"/>
</dbReference>
<feature type="compositionally biased region" description="Basic and acidic residues" evidence="13">
    <location>
        <begin position="14"/>
        <end position="34"/>
    </location>
</feature>
<evidence type="ECO:0000256" key="11">
    <source>
        <dbReference type="ARBA" id="ARBA00049360"/>
    </source>
</evidence>
<evidence type="ECO:0000256" key="8">
    <source>
        <dbReference type="ARBA" id="ARBA00022837"/>
    </source>
</evidence>
<dbReference type="GO" id="GO:0005737">
    <property type="term" value="C:cytoplasm"/>
    <property type="evidence" value="ECO:0007669"/>
    <property type="project" value="UniProtKB-SubCell"/>
</dbReference>
<dbReference type="Pfam" id="PF24987">
    <property type="entry name" value="HEAT_EF3_N"/>
    <property type="match status" value="1"/>
</dbReference>
<dbReference type="SUPFAM" id="SSF52540">
    <property type="entry name" value="P-loop containing nucleoside triphosphate hydrolases"/>
    <property type="match status" value="2"/>
</dbReference>
<dbReference type="GO" id="GO:0005524">
    <property type="term" value="F:ATP binding"/>
    <property type="evidence" value="ECO:0007669"/>
    <property type="project" value="UniProtKB-KW"/>
</dbReference>
<reference evidence="17" key="1">
    <citation type="submission" date="2021-02" db="EMBL/GenBank/DDBJ databases">
        <authorList>
            <person name="Dougan E. K."/>
            <person name="Rhodes N."/>
            <person name="Thang M."/>
            <person name="Chan C."/>
        </authorList>
    </citation>
    <scope>NUCLEOTIDE SEQUENCE</scope>
</reference>
<evidence type="ECO:0000256" key="12">
    <source>
        <dbReference type="PROSITE-ProRule" id="PRU00103"/>
    </source>
</evidence>
<feature type="non-terminal residue" evidence="17">
    <location>
        <position position="1"/>
    </location>
</feature>
<dbReference type="SUPFAM" id="SSF47473">
    <property type="entry name" value="EF-hand"/>
    <property type="match status" value="2"/>
</dbReference>
<evidence type="ECO:0000256" key="4">
    <source>
        <dbReference type="ARBA" id="ARBA00022490"/>
    </source>
</evidence>
<dbReference type="InterPro" id="IPR011989">
    <property type="entry name" value="ARM-like"/>
</dbReference>
<dbReference type="GO" id="GO:0003676">
    <property type="term" value="F:nucleic acid binding"/>
    <property type="evidence" value="ECO:0007669"/>
    <property type="project" value="InterPro"/>
</dbReference>
<dbReference type="GO" id="GO:0005509">
    <property type="term" value="F:calcium ion binding"/>
    <property type="evidence" value="ECO:0007669"/>
    <property type="project" value="InterPro"/>
</dbReference>
<comment type="similarity">
    <text evidence="3">Belongs to the ABC transporter superfamily. ABCF family. EF3 subfamily.</text>
</comment>
<dbReference type="InterPro" id="IPR016024">
    <property type="entry name" value="ARM-type_fold"/>
</dbReference>
<keyword evidence="18" id="KW-1185">Reference proteome</keyword>
<comment type="pathway">
    <text evidence="2">Protein biosynthesis; polypeptide chain elongation.</text>
</comment>
<feature type="domain" description="ABC transporter" evidence="16">
    <location>
        <begin position="1221"/>
        <end position="1447"/>
    </location>
</feature>
<evidence type="ECO:0000313" key="18">
    <source>
        <dbReference type="Proteomes" id="UP000604046"/>
    </source>
</evidence>
<dbReference type="UniPathway" id="UPA00345"/>
<dbReference type="PROSITE" id="PS50126">
    <property type="entry name" value="S1"/>
    <property type="match status" value="1"/>
</dbReference>
<accession>A0A812KLW7</accession>
<keyword evidence="6" id="KW-0547">Nucleotide-binding</keyword>
<dbReference type="GO" id="GO:0016887">
    <property type="term" value="F:ATP hydrolysis activity"/>
    <property type="evidence" value="ECO:0007669"/>
    <property type="project" value="InterPro"/>
</dbReference>
<comment type="catalytic activity">
    <reaction evidence="11">
        <text>ATP + H2O = ADP + phosphate + H(+)</text>
        <dbReference type="Rhea" id="RHEA:13065"/>
        <dbReference type="ChEBI" id="CHEBI:15377"/>
        <dbReference type="ChEBI" id="CHEBI:15378"/>
        <dbReference type="ChEBI" id="CHEBI:30616"/>
        <dbReference type="ChEBI" id="CHEBI:43474"/>
        <dbReference type="ChEBI" id="CHEBI:456216"/>
    </reaction>
</comment>
<dbReference type="InterPro" id="IPR003593">
    <property type="entry name" value="AAA+_ATPase"/>
</dbReference>
<feature type="compositionally biased region" description="Low complexity" evidence="13">
    <location>
        <begin position="1"/>
        <end position="13"/>
    </location>
</feature>
<evidence type="ECO:0000256" key="13">
    <source>
        <dbReference type="SAM" id="MobiDB-lite"/>
    </source>
</evidence>
<dbReference type="InterPro" id="IPR002048">
    <property type="entry name" value="EF_hand_dom"/>
</dbReference>
<dbReference type="Gene3D" id="3.40.50.300">
    <property type="entry name" value="P-loop containing nucleotide triphosphate hydrolases"/>
    <property type="match status" value="2"/>
</dbReference>
<dbReference type="Gene3D" id="2.40.50.140">
    <property type="entry name" value="Nucleic acid-binding proteins"/>
    <property type="match status" value="1"/>
</dbReference>
<comment type="caution">
    <text evidence="17">The sequence shown here is derived from an EMBL/GenBank/DDBJ whole genome shotgun (WGS) entry which is preliminary data.</text>
</comment>
<dbReference type="InterPro" id="IPR047038">
    <property type="entry name" value="eEF3_chromodomain-like_sf"/>
</dbReference>
<evidence type="ECO:0000256" key="7">
    <source>
        <dbReference type="ARBA" id="ARBA00022768"/>
    </source>
</evidence>
<dbReference type="InterPro" id="IPR017871">
    <property type="entry name" value="ABC_transporter-like_CS"/>
</dbReference>
<dbReference type="InterPro" id="IPR027417">
    <property type="entry name" value="P-loop_NTPase"/>
</dbReference>
<evidence type="ECO:0000256" key="6">
    <source>
        <dbReference type="ARBA" id="ARBA00022741"/>
    </source>
</evidence>
<feature type="compositionally biased region" description="Basic and acidic residues" evidence="13">
    <location>
        <begin position="637"/>
        <end position="662"/>
    </location>
</feature>
<keyword evidence="7" id="KW-0251">Elongation factor</keyword>
<dbReference type="Gene3D" id="2.40.50.990">
    <property type="match status" value="1"/>
</dbReference>
<dbReference type="InterPro" id="IPR018247">
    <property type="entry name" value="EF_Hand_1_Ca_BS"/>
</dbReference>
<feature type="domain" description="EF-hand" evidence="15">
    <location>
        <begin position="209"/>
        <end position="244"/>
    </location>
</feature>
<keyword evidence="8" id="KW-0106">Calcium</keyword>
<evidence type="ECO:0000259" key="15">
    <source>
        <dbReference type="PROSITE" id="PS50222"/>
    </source>
</evidence>
<feature type="repeat" description="HEAT" evidence="12">
    <location>
        <begin position="945"/>
        <end position="983"/>
    </location>
</feature>
<dbReference type="Pfam" id="PF00005">
    <property type="entry name" value="ABC_tran"/>
    <property type="match status" value="2"/>
</dbReference>
<dbReference type="Pfam" id="PF24984">
    <property type="entry name" value="HEAT_EF3_GNC1"/>
    <property type="match status" value="1"/>
</dbReference>
<feature type="region of interest" description="Disordered" evidence="13">
    <location>
        <begin position="525"/>
        <end position="674"/>
    </location>
</feature>
<dbReference type="SUPFAM" id="SSF48371">
    <property type="entry name" value="ARM repeat"/>
    <property type="match status" value="1"/>
</dbReference>
<dbReference type="Gene3D" id="1.25.10.10">
    <property type="entry name" value="Leucine-rich Repeat Variant"/>
    <property type="match status" value="1"/>
</dbReference>